<dbReference type="EMBL" id="KE148146">
    <property type="protein sequence ID" value="EPE10412.1"/>
    <property type="molecule type" value="Genomic_DNA"/>
</dbReference>
<dbReference type="InterPro" id="IPR020568">
    <property type="entry name" value="Ribosomal_Su5_D2-typ_SF"/>
</dbReference>
<keyword evidence="10" id="KW-0067">ATP-binding</keyword>
<evidence type="ECO:0000256" key="11">
    <source>
        <dbReference type="ARBA" id="ARBA00022842"/>
    </source>
</evidence>
<dbReference type="PANTHER" id="PTHR43290:SF2">
    <property type="entry name" value="MEVALONATE KINASE"/>
    <property type="match status" value="1"/>
</dbReference>
<keyword evidence="6" id="KW-0808">Transferase</keyword>
<evidence type="ECO:0000256" key="1">
    <source>
        <dbReference type="ARBA" id="ARBA00004496"/>
    </source>
</evidence>
<evidence type="ECO:0000256" key="7">
    <source>
        <dbReference type="ARBA" id="ARBA00022723"/>
    </source>
</evidence>
<comment type="similarity">
    <text evidence="2">Belongs to the GHMP kinase family. Mevalonate kinase subfamily.</text>
</comment>
<dbReference type="InterPro" id="IPR002088">
    <property type="entry name" value="Prenyl_trans_a"/>
</dbReference>
<evidence type="ECO:0000256" key="8">
    <source>
        <dbReference type="ARBA" id="ARBA00022741"/>
    </source>
</evidence>
<keyword evidence="24" id="KW-1185">Reference proteome</keyword>
<keyword evidence="11" id="KW-0460">Magnesium</keyword>
<dbReference type="GO" id="GO:0006696">
    <property type="term" value="P:ergosterol biosynthetic process"/>
    <property type="evidence" value="ECO:0007669"/>
    <property type="project" value="TreeGrafter"/>
</dbReference>
<dbReference type="Pfam" id="PF08544">
    <property type="entry name" value="GHMP_kinases_C"/>
    <property type="match status" value="1"/>
</dbReference>
<dbReference type="EC" id="2.7.1.36" evidence="3"/>
<evidence type="ECO:0000313" key="24">
    <source>
        <dbReference type="Proteomes" id="UP000016923"/>
    </source>
</evidence>
<dbReference type="InterPro" id="IPR006203">
    <property type="entry name" value="GHMP_knse_ATP-bd_CS"/>
</dbReference>
<dbReference type="PRINTS" id="PR00959">
    <property type="entry name" value="MEVGALKINASE"/>
</dbReference>
<dbReference type="PROSITE" id="PS00627">
    <property type="entry name" value="GHMP_KINASES_ATP"/>
    <property type="match status" value="1"/>
</dbReference>
<evidence type="ECO:0000259" key="21">
    <source>
        <dbReference type="Pfam" id="PF00288"/>
    </source>
</evidence>
<dbReference type="InterPro" id="IPR006205">
    <property type="entry name" value="Mev_gal_kin"/>
</dbReference>
<evidence type="ECO:0000256" key="13">
    <source>
        <dbReference type="ARBA" id="ARBA00023011"/>
    </source>
</evidence>
<keyword evidence="15" id="KW-1207">Sterol metabolism</keyword>
<dbReference type="GO" id="GO:0004496">
    <property type="term" value="F:mevalonate kinase activity"/>
    <property type="evidence" value="ECO:0007669"/>
    <property type="project" value="UniProtKB-EC"/>
</dbReference>
<keyword evidence="12" id="KW-0752">Steroid biosynthesis</keyword>
<comment type="pathway">
    <text evidence="18">Isoprenoid biosynthesis; isopentenyl diphosphate biosynthesis via mevalonate pathway; isopentenyl diphosphate from (R)-mevalonate: step 1/3.</text>
</comment>
<feature type="domain" description="GHMP kinase N-terminal" evidence="21">
    <location>
        <begin position="155"/>
        <end position="239"/>
    </location>
</feature>
<keyword evidence="16" id="KW-0753">Steroid metabolism</keyword>
<feature type="region of interest" description="Disordered" evidence="20">
    <location>
        <begin position="636"/>
        <end position="660"/>
    </location>
</feature>
<dbReference type="AlphaFoldDB" id="S3CBY5"/>
<evidence type="ECO:0000256" key="10">
    <source>
        <dbReference type="ARBA" id="ARBA00022840"/>
    </source>
</evidence>
<dbReference type="SUPFAM" id="SSF54211">
    <property type="entry name" value="Ribosomal protein S5 domain 2-like"/>
    <property type="match status" value="1"/>
</dbReference>
<evidence type="ECO:0000256" key="18">
    <source>
        <dbReference type="ARBA" id="ARBA00029438"/>
    </source>
</evidence>
<feature type="region of interest" description="Disordered" evidence="20">
    <location>
        <begin position="318"/>
        <end position="354"/>
    </location>
</feature>
<evidence type="ECO:0000256" key="17">
    <source>
        <dbReference type="ARBA" id="ARBA00029310"/>
    </source>
</evidence>
<dbReference type="PANTHER" id="PTHR43290">
    <property type="entry name" value="MEVALONATE KINASE"/>
    <property type="match status" value="1"/>
</dbReference>
<evidence type="ECO:0000256" key="20">
    <source>
        <dbReference type="SAM" id="MobiDB-lite"/>
    </source>
</evidence>
<dbReference type="GO" id="GO:0019287">
    <property type="term" value="P:isopentenyl diphosphate biosynthetic process, mevalonate pathway"/>
    <property type="evidence" value="ECO:0007669"/>
    <property type="project" value="UniProtKB-UniPathway"/>
</dbReference>
<dbReference type="SUPFAM" id="SSF48439">
    <property type="entry name" value="Protein prenylyltransferase"/>
    <property type="match status" value="1"/>
</dbReference>
<feature type="region of interest" description="Disordered" evidence="20">
    <location>
        <begin position="506"/>
        <end position="562"/>
    </location>
</feature>
<protein>
    <recommendedName>
        <fullName evidence="3">mevalonate kinase</fullName>
        <ecNumber evidence="3">2.7.1.36</ecNumber>
    </recommendedName>
    <alternativeName>
        <fullName evidence="19">Ergosterol biosynthesis protein 12</fullName>
    </alternativeName>
</protein>
<dbReference type="GO" id="GO:0008318">
    <property type="term" value="F:protein prenyltransferase activity"/>
    <property type="evidence" value="ECO:0007669"/>
    <property type="project" value="InterPro"/>
</dbReference>
<dbReference type="Gene3D" id="3.30.70.890">
    <property type="entry name" value="GHMP kinase, C-terminal domain"/>
    <property type="match status" value="1"/>
</dbReference>
<dbReference type="UniPathway" id="UPA00057">
    <property type="reaction ID" value="UER00098"/>
</dbReference>
<dbReference type="GO" id="GO:0005524">
    <property type="term" value="F:ATP binding"/>
    <property type="evidence" value="ECO:0007669"/>
    <property type="project" value="UniProtKB-KW"/>
</dbReference>
<dbReference type="InterPro" id="IPR014721">
    <property type="entry name" value="Ribsml_uS5_D2-typ_fold_subgr"/>
</dbReference>
<keyword evidence="8" id="KW-0547">Nucleotide-binding</keyword>
<feature type="compositionally biased region" description="Polar residues" evidence="20">
    <location>
        <begin position="332"/>
        <end position="345"/>
    </location>
</feature>
<proteinExistence type="inferred from homology"/>
<keyword evidence="13" id="KW-0756">Sterol biosynthesis</keyword>
<keyword evidence="14" id="KW-0443">Lipid metabolism</keyword>
<dbReference type="Gene3D" id="1.25.40.120">
    <property type="entry name" value="Protein prenylyltransferase"/>
    <property type="match status" value="1"/>
</dbReference>
<evidence type="ECO:0000256" key="16">
    <source>
        <dbReference type="ARBA" id="ARBA00023221"/>
    </source>
</evidence>
<dbReference type="Gene3D" id="3.30.230.10">
    <property type="match status" value="1"/>
</dbReference>
<dbReference type="InterPro" id="IPR013750">
    <property type="entry name" value="GHMP_kinase_C_dom"/>
</dbReference>
<evidence type="ECO:0000313" key="23">
    <source>
        <dbReference type="EMBL" id="EPE10412.1"/>
    </source>
</evidence>
<dbReference type="SUPFAM" id="SSF55060">
    <property type="entry name" value="GHMP Kinase, C-terminal domain"/>
    <property type="match status" value="1"/>
</dbReference>
<evidence type="ECO:0000256" key="19">
    <source>
        <dbReference type="ARBA" id="ARBA00084043"/>
    </source>
</evidence>
<gene>
    <name evidence="23" type="ORF">F503_05507</name>
</gene>
<dbReference type="eggNOG" id="KOG0530">
    <property type="taxonomic scope" value="Eukaryota"/>
</dbReference>
<comment type="catalytic activity">
    <reaction evidence="17">
        <text>(R)-mevalonate + ATP = (R)-5-phosphomevalonate + ADP + H(+)</text>
        <dbReference type="Rhea" id="RHEA:17065"/>
        <dbReference type="ChEBI" id="CHEBI:15378"/>
        <dbReference type="ChEBI" id="CHEBI:30616"/>
        <dbReference type="ChEBI" id="CHEBI:36464"/>
        <dbReference type="ChEBI" id="CHEBI:58146"/>
        <dbReference type="ChEBI" id="CHEBI:456216"/>
        <dbReference type="EC" id="2.7.1.36"/>
    </reaction>
    <physiologicalReaction direction="left-to-right" evidence="17">
        <dbReference type="Rhea" id="RHEA:17066"/>
    </physiologicalReaction>
</comment>
<evidence type="ECO:0000256" key="14">
    <source>
        <dbReference type="ARBA" id="ARBA00023098"/>
    </source>
</evidence>
<evidence type="ECO:0000256" key="9">
    <source>
        <dbReference type="ARBA" id="ARBA00022777"/>
    </source>
</evidence>
<feature type="domain" description="GHMP kinase C-terminal" evidence="22">
    <location>
        <begin position="358"/>
        <end position="422"/>
    </location>
</feature>
<dbReference type="Pfam" id="PF00288">
    <property type="entry name" value="GHMP_kinases_N"/>
    <property type="match status" value="1"/>
</dbReference>
<dbReference type="PROSITE" id="PS51147">
    <property type="entry name" value="PFTA"/>
    <property type="match status" value="5"/>
</dbReference>
<dbReference type="eggNOG" id="KOG1511">
    <property type="taxonomic scope" value="Eukaryota"/>
</dbReference>
<evidence type="ECO:0000256" key="5">
    <source>
        <dbReference type="ARBA" id="ARBA00022516"/>
    </source>
</evidence>
<reference evidence="23 24" key="1">
    <citation type="journal article" date="2013" name="BMC Genomics">
        <title>The genome and transcriptome of the pine saprophyte Ophiostoma piceae, and a comparison with the bark beetle-associated pine pathogen Grosmannia clavigera.</title>
        <authorList>
            <person name="Haridas S."/>
            <person name="Wang Y."/>
            <person name="Lim L."/>
            <person name="Massoumi Alamouti S."/>
            <person name="Jackman S."/>
            <person name="Docking R."/>
            <person name="Robertson G."/>
            <person name="Birol I."/>
            <person name="Bohlmann J."/>
            <person name="Breuil C."/>
        </authorList>
    </citation>
    <scope>NUCLEOTIDE SEQUENCE [LARGE SCALE GENOMIC DNA]</scope>
    <source>
        <strain evidence="23 24">UAMH 11346</strain>
    </source>
</reference>
<evidence type="ECO:0000259" key="22">
    <source>
        <dbReference type="Pfam" id="PF08544"/>
    </source>
</evidence>
<dbReference type="STRING" id="1262450.S3CBY5"/>
<dbReference type="GO" id="GO:0005829">
    <property type="term" value="C:cytosol"/>
    <property type="evidence" value="ECO:0007669"/>
    <property type="project" value="TreeGrafter"/>
</dbReference>
<comment type="subcellular location">
    <subcellularLocation>
        <location evidence="1">Cytoplasm</location>
    </subcellularLocation>
</comment>
<dbReference type="InterPro" id="IPR036554">
    <property type="entry name" value="GHMP_kinase_C_sf"/>
</dbReference>
<dbReference type="InterPro" id="IPR006204">
    <property type="entry name" value="GHMP_kinase_N_dom"/>
</dbReference>
<keyword evidence="7" id="KW-0479">Metal-binding</keyword>
<dbReference type="FunFam" id="3.30.70.890:FF:000003">
    <property type="entry name" value="Mevalonate kinase"/>
    <property type="match status" value="1"/>
</dbReference>
<accession>S3CBY5</accession>
<sequence>MSTETTPESTLALRYRMNRKQSSPMMPAFMVSAPGKVIVFGEHSVVHGKAAVAAAISLRSYLLVTSLSKSRRTVTLRFPDIDMSHTWNIDELPWASFSKPGKKKSYYDLVTSLDPELLDAVEPHLAEVSPAKSEHERKVHQSSALSFLYLFLSLGSQKFPGCVYTLRSTLPIGAGLGSSGSIAVCMATALLLQIRTLSGPHPDQPSDEAKLQIERINRWAFVAEMCIHGNPSGVDNTVSTQGKAVVFQRTDYSKPPSVKPLWNFPELPLLLVDTKQPKSTKFEVAKVARLKRREPLLVGNILNAMDSVARSAIAAIENTGESDSGESDTDASSESNAPVNGNTQVGEEDDEDDKLDQMSKIGQLMTVNHGLLYALGVSHPRLERVRELVDHEGIGYTKLTGAGGGGCSITLMKPDAPPEKVAKLEQQLEAEGYGKFVTTLGGDGVGVLWPAVLRNGLDEDEEGGMEIDVEKFLNAKGNEGVESLVGVLGNNACSPAVSTTLFSNSLSVSEQRNQREENSIKVTNRQTMPPKSKAAPKAKEIKETQPAVQPPRTVEERSQERYYQSRPYARAVDKDGVSGLSPADRIAWASSQLLNAASASSSARNGRHLLSNKAHKDLWRYINEASLPLRCLKQPAPAPAGGAQPPLPLPGAKPAPGGIWGRDRSGRYVGEYTFDEFQLRAEKRVRLSSLEVAHQVFVAKREAGNTTPQDITEEKQRRADIAVLKMELYGQRAGGSYSQDPEWDDVEPIALVEPEGALAAIAYPEAYSEAISYLRAVMTKPEYSARSLRLTEHIISLNPAHYTVWLYRFSIVKALKISVEDETAWLNEVALQNLKNYQIWHHRFLLAECYYPQIAGSPERVTEFARSEMDFLTTILAEDTKNYHVWSYRQYLVRKLGYWTDAERIAVEAFIRQDVRNNSAWSHRFFLVFSDPKQSTNVASNEADTKTLEASVGELNISHDPKVPAVVLDREIGYAQEQITKAPQNESPWNYLRGVLTKGGRSLATMEEFALQFVANIGSTDSEAAEVVTSTHAMDVLVSVYAETGDKAKAEVFLDRLSDKWDPIRAGYWRYRKQQLV</sequence>
<evidence type="ECO:0000256" key="12">
    <source>
        <dbReference type="ARBA" id="ARBA00022955"/>
    </source>
</evidence>
<dbReference type="HOGENOM" id="CLU_300546_0_0_1"/>
<dbReference type="FunFam" id="3.30.230.10:FF:000027">
    <property type="entry name" value="Mevalonate kinase"/>
    <property type="match status" value="1"/>
</dbReference>
<dbReference type="Pfam" id="PF01239">
    <property type="entry name" value="PPTA"/>
    <property type="match status" value="5"/>
</dbReference>
<dbReference type="NCBIfam" id="TIGR00549">
    <property type="entry name" value="mevalon_kin"/>
    <property type="match status" value="1"/>
</dbReference>
<dbReference type="OrthoDB" id="272289at2759"/>
<keyword evidence="4" id="KW-0963">Cytoplasm</keyword>
<dbReference type="GO" id="GO:0046872">
    <property type="term" value="F:metal ion binding"/>
    <property type="evidence" value="ECO:0007669"/>
    <property type="project" value="UniProtKB-KW"/>
</dbReference>
<evidence type="ECO:0000256" key="4">
    <source>
        <dbReference type="ARBA" id="ARBA00022490"/>
    </source>
</evidence>
<organism evidence="23 24">
    <name type="scientific">Ophiostoma piceae (strain UAMH 11346)</name>
    <name type="common">Sap stain fungus</name>
    <dbReference type="NCBI Taxonomy" id="1262450"/>
    <lineage>
        <taxon>Eukaryota</taxon>
        <taxon>Fungi</taxon>
        <taxon>Dikarya</taxon>
        <taxon>Ascomycota</taxon>
        <taxon>Pezizomycotina</taxon>
        <taxon>Sordariomycetes</taxon>
        <taxon>Sordariomycetidae</taxon>
        <taxon>Ophiostomatales</taxon>
        <taxon>Ophiostomataceae</taxon>
        <taxon>Ophiostoma</taxon>
    </lineage>
</organism>
<dbReference type="OMA" id="WAYRANI"/>
<evidence type="ECO:0000256" key="6">
    <source>
        <dbReference type="ARBA" id="ARBA00022679"/>
    </source>
</evidence>
<evidence type="ECO:0000256" key="3">
    <source>
        <dbReference type="ARBA" id="ARBA00012103"/>
    </source>
</evidence>
<name>S3CBY5_OPHP1</name>
<keyword evidence="9 23" id="KW-0418">Kinase</keyword>
<evidence type="ECO:0000256" key="15">
    <source>
        <dbReference type="ARBA" id="ARBA00023166"/>
    </source>
</evidence>
<keyword evidence="5" id="KW-0444">Lipid biosynthesis</keyword>
<evidence type="ECO:0000256" key="2">
    <source>
        <dbReference type="ARBA" id="ARBA00006495"/>
    </source>
</evidence>
<dbReference type="VEuPathDB" id="FungiDB:F503_05507"/>
<dbReference type="Proteomes" id="UP000016923">
    <property type="component" value="Unassembled WGS sequence"/>
</dbReference>